<organism evidence="1">
    <name type="scientific">Xenorhabdus szentirmaii</name>
    <dbReference type="NCBI Taxonomy" id="290112"/>
    <lineage>
        <taxon>Bacteria</taxon>
        <taxon>Pseudomonadati</taxon>
        <taxon>Pseudomonadota</taxon>
        <taxon>Gammaproteobacteria</taxon>
        <taxon>Enterobacterales</taxon>
        <taxon>Morganellaceae</taxon>
        <taxon>Xenorhabdus</taxon>
    </lineage>
</organism>
<sequence length="338" mass="39695">MKFYIITNYLNMLPQRTHETDSLDLSNLQKVLNERFECIILSIDELSNNILNREIIINNNFFWLCSSQIEPFKHAILDVAYEIQSQGGILVPKYDFYLSHENKYYQEFYKKRCNIETPNAILITTSLSKPEVKNFPIVSKSYSGFGSNGVSLIKNKEELVKKIEKYMFSFISYNIVPYELIKRLIKIKIKIKYKNKYPKKIGRVVLQDLIPDLKYDWKLLVFNNNIFALKRYTRDNDFRASGSGKFDYDCRPSNELLLFAYNTRKKLDVPFVSLDIVECGLNKFSVIEFQAVHFGLTTALNCNKYYTILEDSSIHVNKEKMSNIESFFSNSIIEYIKN</sequence>
<accession>A0AAW3YW15</accession>
<dbReference type="Proteomes" id="UP001193920">
    <property type="component" value="Unassembled WGS sequence"/>
</dbReference>
<dbReference type="AlphaFoldDB" id="A0AAW3YW15"/>
<comment type="caution">
    <text evidence="1">The sequence shown here is derived from an EMBL/GenBank/DDBJ whole genome shotgun (WGS) entry which is preliminary data.</text>
</comment>
<evidence type="ECO:0008006" key="2">
    <source>
        <dbReference type="Google" id="ProtNLM"/>
    </source>
</evidence>
<dbReference type="RefSeq" id="WP_323868766.1">
    <property type="nucleotide sequence ID" value="NZ_JACXBF010000172.1"/>
</dbReference>
<reference evidence="1" key="2">
    <citation type="journal article" date="2024" name="Toxins">
        <title>Genome Sequence Analysis of Native Xenorhabdus Strains Isolated from Entomopathogenic Nematodes in Argentina.</title>
        <authorList>
            <person name="Palma L."/>
            <person name="Frizzo L."/>
            <person name="Kaiser S."/>
            <person name="Berry C."/>
            <person name="Caballero P."/>
            <person name="Bode H.B."/>
            <person name="Del Valle E.E."/>
        </authorList>
    </citation>
    <scope>NUCLEOTIDE SEQUENCE</scope>
    <source>
        <strain evidence="1">M</strain>
    </source>
</reference>
<gene>
    <name evidence="1" type="ORF">ID854_07905</name>
</gene>
<dbReference type="EMBL" id="JACXBF010000172">
    <property type="protein sequence ID" value="MBD2800383.1"/>
    <property type="molecule type" value="Genomic_DNA"/>
</dbReference>
<proteinExistence type="predicted"/>
<name>A0AAW3YW15_9GAMM</name>
<reference evidence="1" key="1">
    <citation type="submission" date="2020-09" db="EMBL/GenBank/DDBJ databases">
        <authorList>
            <person name="Palma L."/>
            <person name="Caballero P."/>
            <person name="Berry C."/>
            <person name="Del Valle E."/>
        </authorList>
    </citation>
    <scope>NUCLEOTIDE SEQUENCE</scope>
    <source>
        <strain evidence="1">M</strain>
    </source>
</reference>
<dbReference type="SUPFAM" id="SSF56059">
    <property type="entry name" value="Glutathione synthetase ATP-binding domain-like"/>
    <property type="match status" value="1"/>
</dbReference>
<protein>
    <recommendedName>
        <fullName evidence="2">ATP-grasp fold RimK-type domain-containing protein</fullName>
    </recommendedName>
</protein>
<evidence type="ECO:0000313" key="1">
    <source>
        <dbReference type="EMBL" id="MBD2800383.1"/>
    </source>
</evidence>